<keyword evidence="5" id="KW-1185">Reference proteome</keyword>
<evidence type="ECO:0000256" key="1">
    <source>
        <dbReference type="ARBA" id="ARBA00004241"/>
    </source>
</evidence>
<dbReference type="AlphaFoldDB" id="A0A0A3IA21"/>
<comment type="caution">
    <text evidence="4">The sequence shown here is derived from an EMBL/GenBank/DDBJ whole genome shotgun (WGS) entry which is preliminary data.</text>
</comment>
<dbReference type="OrthoDB" id="2968679at2"/>
<comment type="subcellular location">
    <subcellularLocation>
        <location evidence="1">Cell surface</location>
    </subcellularLocation>
</comment>
<evidence type="ECO:0000256" key="2">
    <source>
        <dbReference type="ARBA" id="ARBA00023287"/>
    </source>
</evidence>
<evidence type="ECO:0000256" key="3">
    <source>
        <dbReference type="SAM" id="Phobius"/>
    </source>
</evidence>
<feature type="transmembrane region" description="Helical" evidence="3">
    <location>
        <begin position="12"/>
        <end position="35"/>
    </location>
</feature>
<proteinExistence type="predicted"/>
<dbReference type="PROSITE" id="PS00409">
    <property type="entry name" value="PROKAR_NTER_METHYL"/>
    <property type="match status" value="1"/>
</dbReference>
<dbReference type="STRING" id="1384049.CD29_06025"/>
<keyword evidence="3" id="KW-0812">Transmembrane</keyword>
<protein>
    <recommendedName>
        <fullName evidence="6">Prepilin-type N-terminal cleavage/methylation domain-containing protein</fullName>
    </recommendedName>
</protein>
<dbReference type="GO" id="GO:0009986">
    <property type="term" value="C:cell surface"/>
    <property type="evidence" value="ECO:0007669"/>
    <property type="project" value="UniProtKB-SubCell"/>
</dbReference>
<reference evidence="4 5" key="1">
    <citation type="submission" date="2014-02" db="EMBL/GenBank/DDBJ databases">
        <title>Draft genome sequence of Lysinibacillus manganicus DSM 26584T.</title>
        <authorList>
            <person name="Zhang F."/>
            <person name="Wang G."/>
            <person name="Zhang L."/>
        </authorList>
    </citation>
    <scope>NUCLEOTIDE SEQUENCE [LARGE SCALE GENOMIC DNA]</scope>
    <source>
        <strain evidence="4 5">DSM 26584</strain>
    </source>
</reference>
<gene>
    <name evidence="4" type="ORF">CD29_06025</name>
</gene>
<dbReference type="RefSeq" id="WP_036184028.1">
    <property type="nucleotide sequence ID" value="NZ_AVDA01000005.1"/>
</dbReference>
<dbReference type="InterPro" id="IPR012902">
    <property type="entry name" value="N_methyl_site"/>
</dbReference>
<sequence length="144" mass="16388">MYRKVTNHQGLTLIEILAALAITSLITILIFNVFIQSQNAYYQQAGQNEQLLSNTLILKELTREIRKTDTVKIEKDSNGNHLLVINNHLSYQWDSANKILYKNGSLFAKQIDEFIVDKIGAKVTIKIRSNDKVNQTVIVVRGET</sequence>
<keyword evidence="3" id="KW-0472">Membrane</keyword>
<evidence type="ECO:0000313" key="5">
    <source>
        <dbReference type="Proteomes" id="UP000030416"/>
    </source>
</evidence>
<organism evidence="4 5">
    <name type="scientific">Ureibacillus manganicus DSM 26584</name>
    <dbReference type="NCBI Taxonomy" id="1384049"/>
    <lineage>
        <taxon>Bacteria</taxon>
        <taxon>Bacillati</taxon>
        <taxon>Bacillota</taxon>
        <taxon>Bacilli</taxon>
        <taxon>Bacillales</taxon>
        <taxon>Caryophanaceae</taxon>
        <taxon>Ureibacillus</taxon>
    </lineage>
</organism>
<dbReference type="Proteomes" id="UP000030416">
    <property type="component" value="Unassembled WGS sequence"/>
</dbReference>
<keyword evidence="3" id="KW-1133">Transmembrane helix</keyword>
<accession>A0A0A3IA21</accession>
<dbReference type="eggNOG" id="ENOG5032N94">
    <property type="taxonomic scope" value="Bacteria"/>
</dbReference>
<evidence type="ECO:0008006" key="6">
    <source>
        <dbReference type="Google" id="ProtNLM"/>
    </source>
</evidence>
<keyword evidence="2" id="KW-0178">Competence</keyword>
<dbReference type="EMBL" id="JPVN01000005">
    <property type="protein sequence ID" value="KGR79653.1"/>
    <property type="molecule type" value="Genomic_DNA"/>
</dbReference>
<name>A0A0A3IA21_9BACL</name>
<dbReference type="NCBIfam" id="TIGR02532">
    <property type="entry name" value="IV_pilin_GFxxxE"/>
    <property type="match status" value="1"/>
</dbReference>
<dbReference type="GO" id="GO:0030420">
    <property type="term" value="P:establishment of competence for transformation"/>
    <property type="evidence" value="ECO:0007669"/>
    <property type="project" value="UniProtKB-KW"/>
</dbReference>
<dbReference type="Pfam" id="PF07963">
    <property type="entry name" value="N_methyl"/>
    <property type="match status" value="1"/>
</dbReference>
<evidence type="ECO:0000313" key="4">
    <source>
        <dbReference type="EMBL" id="KGR79653.1"/>
    </source>
</evidence>